<comment type="similarity">
    <text evidence="1">Belongs to the LysR transcriptional regulatory family.</text>
</comment>
<evidence type="ECO:0000256" key="2">
    <source>
        <dbReference type="ARBA" id="ARBA00023015"/>
    </source>
</evidence>
<dbReference type="PROSITE" id="PS50931">
    <property type="entry name" value="HTH_LYSR"/>
    <property type="match status" value="1"/>
</dbReference>
<dbReference type="PANTHER" id="PTHR30537">
    <property type="entry name" value="HTH-TYPE TRANSCRIPTIONAL REGULATOR"/>
    <property type="match status" value="1"/>
</dbReference>
<dbReference type="AlphaFoldDB" id="A0AB39HG31"/>
<dbReference type="InterPro" id="IPR058163">
    <property type="entry name" value="LysR-type_TF_proteobact-type"/>
</dbReference>
<protein>
    <submittedName>
        <fullName evidence="6">LysR family transcriptional regulator</fullName>
    </submittedName>
</protein>
<dbReference type="Gene3D" id="1.10.10.10">
    <property type="entry name" value="Winged helix-like DNA-binding domain superfamily/Winged helix DNA-binding domain"/>
    <property type="match status" value="1"/>
</dbReference>
<dbReference type="RefSeq" id="WP_306101057.1">
    <property type="nucleotide sequence ID" value="NZ_CP162601.1"/>
</dbReference>
<dbReference type="SUPFAM" id="SSF53850">
    <property type="entry name" value="Periplasmic binding protein-like II"/>
    <property type="match status" value="1"/>
</dbReference>
<dbReference type="Gene3D" id="3.40.190.290">
    <property type="match status" value="1"/>
</dbReference>
<evidence type="ECO:0000313" key="6">
    <source>
        <dbReference type="EMBL" id="XDK25615.1"/>
    </source>
</evidence>
<feature type="domain" description="HTH lysR-type" evidence="5">
    <location>
        <begin position="1"/>
        <end position="59"/>
    </location>
</feature>
<dbReference type="InterPro" id="IPR036388">
    <property type="entry name" value="WH-like_DNA-bd_sf"/>
</dbReference>
<dbReference type="SUPFAM" id="SSF46785">
    <property type="entry name" value="Winged helix' DNA-binding domain"/>
    <property type="match status" value="1"/>
</dbReference>
<proteinExistence type="inferred from homology"/>
<gene>
    <name evidence="6" type="ORF">AB0763_02915</name>
</gene>
<keyword evidence="3" id="KW-0238">DNA-binding</keyword>
<dbReference type="CDD" id="cd08422">
    <property type="entry name" value="PBP2_CrgA_like"/>
    <property type="match status" value="1"/>
</dbReference>
<dbReference type="InterPro" id="IPR000847">
    <property type="entry name" value="LysR_HTH_N"/>
</dbReference>
<name>A0AB39HG31_9VIBR</name>
<dbReference type="PANTHER" id="PTHR30537:SF5">
    <property type="entry name" value="HTH-TYPE TRANSCRIPTIONAL ACTIVATOR TTDR-RELATED"/>
    <property type="match status" value="1"/>
</dbReference>
<accession>A0AB39HG31</accession>
<dbReference type="Pfam" id="PF03466">
    <property type="entry name" value="LysR_substrate"/>
    <property type="match status" value="1"/>
</dbReference>
<sequence length="318" mass="35585">MDLATQLELLLDVAEYGTFAKAADRNHIDRSALSKQIKKLEDSLGLRLLNRSTRSLSLTQAGVEMVAQAKKVRDVLTETRNKASLFQSEPKGHLKISCSAFFGRTYLGQAVQTFMRHYPGVTVELRLDDERVDVIHEGYDVAFRIGPIQESNMIVRRLATNHMALVASREFIVQHGMPQSPEALSQLPAIVYANHHFKTDKLRIAPTPQSREIKTYPIQGAYFVNETDLILEAVKSGLGFALIGEFFLTSSLESQGLVRLLPDHHLPPFGEIYAMYSHRNQQPLVKLFIDSVQQSIGTPPVWQQFVSSAPLTVVHHAG</sequence>
<dbReference type="FunFam" id="1.10.10.10:FF:000001">
    <property type="entry name" value="LysR family transcriptional regulator"/>
    <property type="match status" value="1"/>
</dbReference>
<dbReference type="Pfam" id="PF00126">
    <property type="entry name" value="HTH_1"/>
    <property type="match status" value="1"/>
</dbReference>
<keyword evidence="4" id="KW-0804">Transcription</keyword>
<evidence type="ECO:0000256" key="3">
    <source>
        <dbReference type="ARBA" id="ARBA00023125"/>
    </source>
</evidence>
<evidence type="ECO:0000256" key="1">
    <source>
        <dbReference type="ARBA" id="ARBA00009437"/>
    </source>
</evidence>
<dbReference type="InterPro" id="IPR005119">
    <property type="entry name" value="LysR_subst-bd"/>
</dbReference>
<keyword evidence="2" id="KW-0805">Transcription regulation</keyword>
<organism evidence="6">
    <name type="scientific">Vibrio sp. HB236076</name>
    <dbReference type="NCBI Taxonomy" id="3232307"/>
    <lineage>
        <taxon>Bacteria</taxon>
        <taxon>Pseudomonadati</taxon>
        <taxon>Pseudomonadota</taxon>
        <taxon>Gammaproteobacteria</taxon>
        <taxon>Vibrionales</taxon>
        <taxon>Vibrionaceae</taxon>
        <taxon>Vibrio</taxon>
    </lineage>
</organism>
<reference evidence="6" key="1">
    <citation type="submission" date="2024-07" db="EMBL/GenBank/DDBJ databases">
        <title>Genome Analysis of a Potential Novel Vibrio Species Secreting pH- and Thermo-stable Alginate Lyase and its Application in Producing Alginate Oligosaccharides.</title>
        <authorList>
            <person name="Huang H."/>
            <person name="Bao K."/>
        </authorList>
    </citation>
    <scope>NUCLEOTIDE SEQUENCE</scope>
    <source>
        <strain evidence="6">HB236076</strain>
    </source>
</reference>
<evidence type="ECO:0000256" key="4">
    <source>
        <dbReference type="ARBA" id="ARBA00023163"/>
    </source>
</evidence>
<dbReference type="InterPro" id="IPR036390">
    <property type="entry name" value="WH_DNA-bd_sf"/>
</dbReference>
<evidence type="ECO:0000259" key="5">
    <source>
        <dbReference type="PROSITE" id="PS50931"/>
    </source>
</evidence>
<dbReference type="GO" id="GO:0003700">
    <property type="term" value="F:DNA-binding transcription factor activity"/>
    <property type="evidence" value="ECO:0007669"/>
    <property type="project" value="InterPro"/>
</dbReference>
<dbReference type="GO" id="GO:0006351">
    <property type="term" value="P:DNA-templated transcription"/>
    <property type="evidence" value="ECO:0007669"/>
    <property type="project" value="TreeGrafter"/>
</dbReference>
<dbReference type="PRINTS" id="PR00039">
    <property type="entry name" value="HTHLYSR"/>
</dbReference>
<dbReference type="KEGG" id="vih:AB0763_02915"/>
<dbReference type="GO" id="GO:0043565">
    <property type="term" value="F:sequence-specific DNA binding"/>
    <property type="evidence" value="ECO:0007669"/>
    <property type="project" value="TreeGrafter"/>
</dbReference>
<dbReference type="EMBL" id="CP162601">
    <property type="protein sequence ID" value="XDK25615.1"/>
    <property type="molecule type" value="Genomic_DNA"/>
</dbReference>